<dbReference type="WBParaSite" id="MhA1_Contig1209.frz3.gene3">
    <property type="protein sequence ID" value="MhA1_Contig1209.frz3.gene3"/>
    <property type="gene ID" value="MhA1_Contig1209.frz3.gene3"/>
</dbReference>
<evidence type="ECO:0000313" key="1">
    <source>
        <dbReference type="Proteomes" id="UP000095281"/>
    </source>
</evidence>
<evidence type="ECO:0000313" key="2">
    <source>
        <dbReference type="WBParaSite" id="MhA1_Contig1209.frz3.gene3"/>
    </source>
</evidence>
<sequence>MSIIYRLALTFKRGCGKCITTNDCQECIGSECNTLEFAYENFFNCFVVNNENNSNIKLKELCKSNVNKCYVTLNSEIYIEVDKAQNITTTAGCGSCFENNITNPCVDCNGKACNTVDKLDNVLFCYEKEENLSEIQGMRQCQENNCFVTIDYEKHKNENLKGRADEISSYSKQGCGECPSTNFLCKTCNKTLCNYIFAFGEEQKCFVNETFTEKCEISSKGFCYYGVGLDNKSK</sequence>
<dbReference type="Proteomes" id="UP000095281">
    <property type="component" value="Unplaced"/>
</dbReference>
<accession>A0A1I8B0F5</accession>
<keyword evidence="1" id="KW-1185">Reference proteome</keyword>
<protein>
    <submittedName>
        <fullName evidence="2">Apple domain-containing protein</fullName>
    </submittedName>
</protein>
<name>A0A1I8B0F5_MELHA</name>
<reference evidence="2" key="1">
    <citation type="submission" date="2016-11" db="UniProtKB">
        <authorList>
            <consortium name="WormBaseParasite"/>
        </authorList>
    </citation>
    <scope>IDENTIFICATION</scope>
</reference>
<dbReference type="AlphaFoldDB" id="A0A1I8B0F5"/>
<proteinExistence type="predicted"/>
<organism evidence="1 2">
    <name type="scientific">Meloidogyne hapla</name>
    <name type="common">Root-knot nematode worm</name>
    <dbReference type="NCBI Taxonomy" id="6305"/>
    <lineage>
        <taxon>Eukaryota</taxon>
        <taxon>Metazoa</taxon>
        <taxon>Ecdysozoa</taxon>
        <taxon>Nematoda</taxon>
        <taxon>Chromadorea</taxon>
        <taxon>Rhabditida</taxon>
        <taxon>Tylenchina</taxon>
        <taxon>Tylenchomorpha</taxon>
        <taxon>Tylenchoidea</taxon>
        <taxon>Meloidogynidae</taxon>
        <taxon>Meloidogyninae</taxon>
        <taxon>Meloidogyne</taxon>
    </lineage>
</organism>